<dbReference type="SUPFAM" id="SSF52540">
    <property type="entry name" value="P-loop containing nucleoside triphosphate hydrolases"/>
    <property type="match status" value="1"/>
</dbReference>
<name>A0A2X4TND2_9NOCA</name>
<keyword evidence="6" id="KW-1185">Reference proteome</keyword>
<accession>A0A2X4TND2</accession>
<dbReference type="InterPro" id="IPR027417">
    <property type="entry name" value="P-loop_NTPase"/>
</dbReference>
<dbReference type="GO" id="GO:0005886">
    <property type="term" value="C:plasma membrane"/>
    <property type="evidence" value="ECO:0007669"/>
    <property type="project" value="TreeGrafter"/>
</dbReference>
<dbReference type="SMART" id="SM00382">
    <property type="entry name" value="AAA"/>
    <property type="match status" value="1"/>
</dbReference>
<organism evidence="5 6">
    <name type="scientific">Rhodococcus coprophilus</name>
    <dbReference type="NCBI Taxonomy" id="38310"/>
    <lineage>
        <taxon>Bacteria</taxon>
        <taxon>Bacillati</taxon>
        <taxon>Actinomycetota</taxon>
        <taxon>Actinomycetes</taxon>
        <taxon>Mycobacteriales</taxon>
        <taxon>Nocardiaceae</taxon>
        <taxon>Rhodococcus</taxon>
    </lineage>
</organism>
<dbReference type="PROSITE" id="PS50893">
    <property type="entry name" value="ABC_TRANSPORTER_2"/>
    <property type="match status" value="1"/>
</dbReference>
<keyword evidence="5" id="KW-0378">Hydrolase</keyword>
<dbReference type="RefSeq" id="WP_072699018.1">
    <property type="nucleotide sequence ID" value="NZ_JAFBBL010000001.1"/>
</dbReference>
<keyword evidence="3 5" id="KW-0067">ATP-binding</keyword>
<dbReference type="InterPro" id="IPR003439">
    <property type="entry name" value="ABC_transporter-like_ATP-bd"/>
</dbReference>
<dbReference type="Gene3D" id="3.40.50.300">
    <property type="entry name" value="P-loop containing nucleotide triphosphate hydrolases"/>
    <property type="match status" value="1"/>
</dbReference>
<evidence type="ECO:0000256" key="1">
    <source>
        <dbReference type="ARBA" id="ARBA00022448"/>
    </source>
</evidence>
<dbReference type="InterPro" id="IPR003593">
    <property type="entry name" value="AAA+_ATPase"/>
</dbReference>
<feature type="domain" description="ABC transporter" evidence="4">
    <location>
        <begin position="22"/>
        <end position="252"/>
    </location>
</feature>
<sequence length="257" mass="27193">MTTAAPRTTLTVADESGGIPAVRMESVTKVYRRGRGAPALDGVSLTVPRGVFLAIMGRSGSGKSTLLHCAAGLDAPTRGAVWIGDTEVGRLRESARTRVRRERVGFVFQAYNLIPSLTVEENITLPLRLAQTPGDPAWLTTVVDRVGLGEFLSRMPGDLSGGQQQRVAVARAVATRPDVIFADEPTGALDPETGDRILSLLGDLVRDLGQTVVMVTHDPAAAARADNVVVMAEGRIQQIVHNPDTVGLTAALGGRTR</sequence>
<dbReference type="KEGG" id="rcr:NCTC10994_00157"/>
<dbReference type="EMBL" id="LS483468">
    <property type="protein sequence ID" value="SQI28413.1"/>
    <property type="molecule type" value="Genomic_DNA"/>
</dbReference>
<dbReference type="PANTHER" id="PTHR24220">
    <property type="entry name" value="IMPORT ATP-BINDING PROTEIN"/>
    <property type="match status" value="1"/>
</dbReference>
<dbReference type="Proteomes" id="UP000249091">
    <property type="component" value="Chromosome 1"/>
</dbReference>
<dbReference type="GO" id="GO:0016887">
    <property type="term" value="F:ATP hydrolysis activity"/>
    <property type="evidence" value="ECO:0007669"/>
    <property type="project" value="InterPro"/>
</dbReference>
<dbReference type="PANTHER" id="PTHR24220:SF685">
    <property type="entry name" value="ABC TRANSPORTER RELATED"/>
    <property type="match status" value="1"/>
</dbReference>
<protein>
    <submittedName>
        <fullName evidence="5">ABC transporter ATP-binding protein</fullName>
        <ecNumber evidence="5">3.6.3.-</ecNumber>
    </submittedName>
</protein>
<dbReference type="InterPro" id="IPR017911">
    <property type="entry name" value="MacB-like_ATP-bd"/>
</dbReference>
<dbReference type="EC" id="3.6.3.-" evidence="5"/>
<dbReference type="GO" id="GO:0022857">
    <property type="term" value="F:transmembrane transporter activity"/>
    <property type="evidence" value="ECO:0007669"/>
    <property type="project" value="TreeGrafter"/>
</dbReference>
<dbReference type="AlphaFoldDB" id="A0A2X4TND2"/>
<dbReference type="GO" id="GO:0098796">
    <property type="term" value="C:membrane protein complex"/>
    <property type="evidence" value="ECO:0007669"/>
    <property type="project" value="UniProtKB-ARBA"/>
</dbReference>
<evidence type="ECO:0000256" key="3">
    <source>
        <dbReference type="ARBA" id="ARBA00022840"/>
    </source>
</evidence>
<dbReference type="GO" id="GO:0005524">
    <property type="term" value="F:ATP binding"/>
    <property type="evidence" value="ECO:0007669"/>
    <property type="project" value="UniProtKB-KW"/>
</dbReference>
<dbReference type="PROSITE" id="PS00211">
    <property type="entry name" value="ABC_TRANSPORTER_1"/>
    <property type="match status" value="1"/>
</dbReference>
<dbReference type="InterPro" id="IPR015854">
    <property type="entry name" value="ABC_transpr_LolD-like"/>
</dbReference>
<dbReference type="STRING" id="1219011.GCA_001895045_00996"/>
<dbReference type="FunFam" id="3.40.50.300:FF:000032">
    <property type="entry name" value="Export ABC transporter ATP-binding protein"/>
    <property type="match status" value="1"/>
</dbReference>
<evidence type="ECO:0000313" key="6">
    <source>
        <dbReference type="Proteomes" id="UP000249091"/>
    </source>
</evidence>
<gene>
    <name evidence="5" type="primary">metN_1</name>
    <name evidence="5" type="ORF">NCTC10994_00157</name>
</gene>
<reference evidence="5 6" key="1">
    <citation type="submission" date="2018-06" db="EMBL/GenBank/DDBJ databases">
        <authorList>
            <consortium name="Pathogen Informatics"/>
            <person name="Doyle S."/>
        </authorList>
    </citation>
    <scope>NUCLEOTIDE SEQUENCE [LARGE SCALE GENOMIC DNA]</scope>
    <source>
        <strain evidence="5 6">NCTC10994</strain>
    </source>
</reference>
<evidence type="ECO:0000259" key="4">
    <source>
        <dbReference type="PROSITE" id="PS50893"/>
    </source>
</evidence>
<dbReference type="CDD" id="cd03255">
    <property type="entry name" value="ABC_MJ0796_LolCDE_FtsE"/>
    <property type="match status" value="1"/>
</dbReference>
<keyword evidence="1" id="KW-0813">Transport</keyword>
<proteinExistence type="predicted"/>
<keyword evidence="2" id="KW-0547">Nucleotide-binding</keyword>
<evidence type="ECO:0000313" key="5">
    <source>
        <dbReference type="EMBL" id="SQI28413.1"/>
    </source>
</evidence>
<dbReference type="InterPro" id="IPR017871">
    <property type="entry name" value="ABC_transporter-like_CS"/>
</dbReference>
<evidence type="ECO:0000256" key="2">
    <source>
        <dbReference type="ARBA" id="ARBA00022741"/>
    </source>
</evidence>
<dbReference type="Pfam" id="PF00005">
    <property type="entry name" value="ABC_tran"/>
    <property type="match status" value="1"/>
</dbReference>